<feature type="binding site" evidence="7">
    <location>
        <position position="488"/>
    </location>
    <ligand>
        <name>ATP</name>
        <dbReference type="ChEBI" id="CHEBI:30616"/>
    </ligand>
</feature>
<dbReference type="GO" id="GO:0050560">
    <property type="term" value="F:aspartate-tRNA(Asn) ligase activity"/>
    <property type="evidence" value="ECO:0007669"/>
    <property type="project" value="UniProtKB-EC"/>
</dbReference>
<feature type="binding site" evidence="7">
    <location>
        <begin position="540"/>
        <end position="543"/>
    </location>
    <ligand>
        <name>ATP</name>
        <dbReference type="ChEBI" id="CHEBI:30616"/>
    </ligand>
</feature>
<gene>
    <name evidence="7 9" type="primary">aspS</name>
    <name evidence="9" type="ORF">ICL16_14550</name>
</gene>
<dbReference type="PRINTS" id="PR01042">
    <property type="entry name" value="TRNASYNTHASP"/>
</dbReference>
<keyword evidence="4 7" id="KW-0067">ATP-binding</keyword>
<comment type="similarity">
    <text evidence="1 7">Belongs to the class-II aminoacyl-tRNA synthetase family. Type 1 subfamily.</text>
</comment>
<dbReference type="AlphaFoldDB" id="A0A8J6XCP0"/>
<sequence>MRTYYCGELRKEHIGETVTLYGWVDRRRDHGGVIFLDLRDRSGIVQVVSDPQRTPDSYTQANTLRNEYVVEIIGRVTQRPEESLNARIPSGFVEIYADKIEILNAVNKQLPFQVSTFDHETVREDLRLKYRYLDLRRDRMARNLQLRHQVVKAIRRYLEDVEGFMEIETPVLTRSTPEGARDYILPSRVNPSEWFALPQSPQIFKQLLMVSGFDRYYQIARCFRDEDLRADRQPEFTQLDMEMSFMSQEEIFALSERLVYHIFKTVKGIELNLPFPRLTYEYAMERYGSDKPDTRFGLELVNVSDVVKDCGFKVFREAIASGGIVKILPIPNGNDLISNVRIKPGGDLFKEASEGGAKGLAYIRVRDDGEIDTIGAIKDNLSEAQKQEILSRTGAKPGHLLLFGAADATTVNKTLDRLRQAIGKELGLIDAEKVNLLWITEFPMFEWNATEHRLDALHHPFTAPHPDDINDLKTARAQAYDLVYNGFEIVSGSLRIYQPELQRQVFETIGISVEEAYKKFGFLLEAFEYGVPPHGGLAYGLDRLVMLLAGEESIRDVIAFPKTQQARCLLTDAPSKVDDKQLKELHVASTYKPKL</sequence>
<dbReference type="InterPro" id="IPR045864">
    <property type="entry name" value="aa-tRNA-synth_II/BPL/LPL"/>
</dbReference>
<dbReference type="InterPro" id="IPR047089">
    <property type="entry name" value="Asp-tRNA-ligase_1_N"/>
</dbReference>
<comment type="catalytic activity">
    <reaction evidence="7">
        <text>tRNA(Asx) + L-aspartate + ATP = L-aspartyl-tRNA(Asx) + AMP + diphosphate</text>
        <dbReference type="Rhea" id="RHEA:18349"/>
        <dbReference type="Rhea" id="RHEA-COMP:9710"/>
        <dbReference type="Rhea" id="RHEA-COMP:9711"/>
        <dbReference type="ChEBI" id="CHEBI:29991"/>
        <dbReference type="ChEBI" id="CHEBI:30616"/>
        <dbReference type="ChEBI" id="CHEBI:33019"/>
        <dbReference type="ChEBI" id="CHEBI:78442"/>
        <dbReference type="ChEBI" id="CHEBI:78516"/>
        <dbReference type="ChEBI" id="CHEBI:456215"/>
        <dbReference type="EC" id="6.1.1.23"/>
    </reaction>
</comment>
<dbReference type="Pfam" id="PF01336">
    <property type="entry name" value="tRNA_anti-codon"/>
    <property type="match status" value="1"/>
</dbReference>
<dbReference type="InterPro" id="IPR006195">
    <property type="entry name" value="aa-tRNA-synth_II"/>
</dbReference>
<dbReference type="InterPro" id="IPR004115">
    <property type="entry name" value="GAD-like_sf"/>
</dbReference>
<evidence type="ECO:0000256" key="7">
    <source>
        <dbReference type="HAMAP-Rule" id="MF_00044"/>
    </source>
</evidence>
<evidence type="ECO:0000256" key="5">
    <source>
        <dbReference type="ARBA" id="ARBA00022917"/>
    </source>
</evidence>
<comment type="function">
    <text evidence="7">Aspartyl-tRNA synthetase with relaxed tRNA specificity since it is able to aspartylate not only its cognate tRNA(Asp) but also tRNA(Asn). Reaction proceeds in two steps: L-aspartate is first activated by ATP to form Asp-AMP and then transferred to the acceptor end of tRNA(Asp/Asn).</text>
</comment>
<dbReference type="Pfam" id="PF00152">
    <property type="entry name" value="tRNA-synt_2"/>
    <property type="match status" value="1"/>
</dbReference>
<keyword evidence="3 7" id="KW-0547">Nucleotide-binding</keyword>
<evidence type="ECO:0000256" key="6">
    <source>
        <dbReference type="ARBA" id="ARBA00023146"/>
    </source>
</evidence>
<dbReference type="NCBIfam" id="NF001750">
    <property type="entry name" value="PRK00476.1"/>
    <property type="match status" value="1"/>
</dbReference>
<evidence type="ECO:0000313" key="9">
    <source>
        <dbReference type="EMBL" id="MBD2773255.1"/>
    </source>
</evidence>
<feature type="binding site" evidence="7">
    <location>
        <position position="233"/>
    </location>
    <ligand>
        <name>ATP</name>
        <dbReference type="ChEBI" id="CHEBI:30616"/>
    </ligand>
</feature>
<dbReference type="InterPro" id="IPR002312">
    <property type="entry name" value="Asp/Asn-tRNA-synth_IIb"/>
</dbReference>
<dbReference type="SUPFAM" id="SSF50249">
    <property type="entry name" value="Nucleic acid-binding proteins"/>
    <property type="match status" value="1"/>
</dbReference>
<dbReference type="CDD" id="cd04317">
    <property type="entry name" value="EcAspRS_like_N"/>
    <property type="match status" value="1"/>
</dbReference>
<comment type="subunit">
    <text evidence="7">Homodimer.</text>
</comment>
<dbReference type="Pfam" id="PF02938">
    <property type="entry name" value="GAD"/>
    <property type="match status" value="1"/>
</dbReference>
<reference evidence="9" key="1">
    <citation type="submission" date="2020-09" db="EMBL/GenBank/DDBJ databases">
        <title>Iningainema tapete sp. nov. (Scytonemataceae, Cyanobacteria) from greenhouses in central Florida (USA) produces two types of nodularin with biosynthetic potential for microcystin-LR and anabaenopeptins.</title>
        <authorList>
            <person name="Berthold D.E."/>
            <person name="Lefler F.W."/>
            <person name="Huang I.-S."/>
            <person name="Abdulla H."/>
            <person name="Zimba P.V."/>
            <person name="Laughinghouse H.D. IV."/>
        </authorList>
    </citation>
    <scope>NUCLEOTIDE SEQUENCE</scope>
    <source>
        <strain evidence="9">BLCCT55</strain>
    </source>
</reference>
<evidence type="ECO:0000256" key="4">
    <source>
        <dbReference type="ARBA" id="ARBA00022840"/>
    </source>
</evidence>
<dbReference type="Gene3D" id="3.30.1360.30">
    <property type="entry name" value="GAD-like domain"/>
    <property type="match status" value="1"/>
</dbReference>
<dbReference type="PANTHER" id="PTHR22594:SF5">
    <property type="entry name" value="ASPARTATE--TRNA LIGASE, MITOCHONDRIAL"/>
    <property type="match status" value="1"/>
</dbReference>
<keyword evidence="10" id="KW-1185">Reference proteome</keyword>
<dbReference type="Gene3D" id="2.40.50.140">
    <property type="entry name" value="Nucleic acid-binding proteins"/>
    <property type="match status" value="1"/>
</dbReference>
<feature type="site" description="Important for tRNA non-discrimination" evidence="7">
    <location>
        <position position="30"/>
    </location>
</feature>
<dbReference type="GO" id="GO:0006422">
    <property type="term" value="P:aspartyl-tRNA aminoacylation"/>
    <property type="evidence" value="ECO:0007669"/>
    <property type="project" value="UniProtKB-UniRule"/>
</dbReference>
<evidence type="ECO:0000313" key="10">
    <source>
        <dbReference type="Proteomes" id="UP000629098"/>
    </source>
</evidence>
<dbReference type="NCBIfam" id="TIGR00459">
    <property type="entry name" value="aspS_bact"/>
    <property type="match status" value="1"/>
</dbReference>
<keyword evidence="6 7" id="KW-0030">Aminoacyl-tRNA synthetase</keyword>
<feature type="binding site" evidence="7">
    <location>
        <begin position="224"/>
        <end position="226"/>
    </location>
    <ligand>
        <name>ATP</name>
        <dbReference type="ChEBI" id="CHEBI:30616"/>
    </ligand>
</feature>
<dbReference type="Proteomes" id="UP000629098">
    <property type="component" value="Unassembled WGS sequence"/>
</dbReference>
<evidence type="ECO:0000256" key="2">
    <source>
        <dbReference type="ARBA" id="ARBA00022598"/>
    </source>
</evidence>
<organism evidence="9 10">
    <name type="scientific">Iningainema tapete BLCC-T55</name>
    <dbReference type="NCBI Taxonomy" id="2748662"/>
    <lineage>
        <taxon>Bacteria</taxon>
        <taxon>Bacillati</taxon>
        <taxon>Cyanobacteriota</taxon>
        <taxon>Cyanophyceae</taxon>
        <taxon>Nostocales</taxon>
        <taxon>Scytonemataceae</taxon>
        <taxon>Iningainema tapete</taxon>
    </lineage>
</organism>
<dbReference type="InterPro" id="IPR012340">
    <property type="entry name" value="NA-bd_OB-fold"/>
</dbReference>
<dbReference type="PROSITE" id="PS50862">
    <property type="entry name" value="AA_TRNA_LIGASE_II"/>
    <property type="match status" value="1"/>
</dbReference>
<dbReference type="InterPro" id="IPR029351">
    <property type="entry name" value="GAD_dom"/>
</dbReference>
<dbReference type="EMBL" id="JACXAE010000050">
    <property type="protein sequence ID" value="MBD2773255.1"/>
    <property type="molecule type" value="Genomic_DNA"/>
</dbReference>
<dbReference type="GO" id="GO:0005737">
    <property type="term" value="C:cytoplasm"/>
    <property type="evidence" value="ECO:0007669"/>
    <property type="project" value="UniProtKB-SubCell"/>
</dbReference>
<comment type="caution">
    <text evidence="7">Lacks conserved residue(s) required for the propagation of feature annotation.</text>
</comment>
<comment type="caution">
    <text evidence="9">The sequence shown here is derived from an EMBL/GenBank/DDBJ whole genome shotgun (WGS) entry which is preliminary data.</text>
</comment>
<feature type="binding site" evidence="7">
    <location>
        <position position="495"/>
    </location>
    <ligand>
        <name>L-aspartate</name>
        <dbReference type="ChEBI" id="CHEBI:29991"/>
    </ligand>
</feature>
<keyword evidence="7" id="KW-0963">Cytoplasm</keyword>
<dbReference type="HAMAP" id="MF_00044">
    <property type="entry name" value="Asp_tRNA_synth_type1"/>
    <property type="match status" value="1"/>
</dbReference>
<dbReference type="GO" id="GO:0005524">
    <property type="term" value="F:ATP binding"/>
    <property type="evidence" value="ECO:0007669"/>
    <property type="project" value="UniProtKB-UniRule"/>
</dbReference>
<evidence type="ECO:0000259" key="8">
    <source>
        <dbReference type="PROSITE" id="PS50862"/>
    </source>
</evidence>
<keyword evidence="2 7" id="KW-0436">Ligase</keyword>
<feature type="domain" description="Aminoacyl-transfer RNA synthetases class-II family profile" evidence="8">
    <location>
        <begin position="144"/>
        <end position="561"/>
    </location>
</feature>
<evidence type="ECO:0000256" key="3">
    <source>
        <dbReference type="ARBA" id="ARBA00022741"/>
    </source>
</evidence>
<name>A0A8J6XCP0_9CYAN</name>
<dbReference type="InterPro" id="IPR004524">
    <property type="entry name" value="Asp-tRNA-ligase_1"/>
</dbReference>
<dbReference type="PANTHER" id="PTHR22594">
    <property type="entry name" value="ASPARTYL/LYSYL-TRNA SYNTHETASE"/>
    <property type="match status" value="1"/>
</dbReference>
<accession>A0A8J6XCP0</accession>
<dbReference type="GO" id="GO:0004815">
    <property type="term" value="F:aspartate-tRNA ligase activity"/>
    <property type="evidence" value="ECO:0007669"/>
    <property type="project" value="UniProtKB-UniRule"/>
</dbReference>
<feature type="binding site" evidence="7">
    <location>
        <position position="224"/>
    </location>
    <ligand>
        <name>L-aspartate</name>
        <dbReference type="ChEBI" id="CHEBI:29991"/>
    </ligand>
</feature>
<dbReference type="CDD" id="cd00777">
    <property type="entry name" value="AspRS_core"/>
    <property type="match status" value="1"/>
</dbReference>
<keyword evidence="5 7" id="KW-0648">Protein biosynthesis</keyword>
<dbReference type="InterPro" id="IPR004365">
    <property type="entry name" value="NA-bd_OB_tRNA"/>
</dbReference>
<dbReference type="GO" id="GO:0003676">
    <property type="term" value="F:nucleic acid binding"/>
    <property type="evidence" value="ECO:0007669"/>
    <property type="project" value="InterPro"/>
</dbReference>
<dbReference type="InterPro" id="IPR004364">
    <property type="entry name" value="Aa-tRNA-synt_II"/>
</dbReference>
<feature type="binding site" evidence="7">
    <location>
        <position position="178"/>
    </location>
    <ligand>
        <name>L-aspartate</name>
        <dbReference type="ChEBI" id="CHEBI:29991"/>
    </ligand>
</feature>
<evidence type="ECO:0000256" key="1">
    <source>
        <dbReference type="ARBA" id="ARBA00006303"/>
    </source>
</evidence>
<dbReference type="Gene3D" id="3.30.930.10">
    <property type="entry name" value="Bira Bifunctional Protein, Domain 2"/>
    <property type="match status" value="1"/>
</dbReference>
<feature type="region of interest" description="Aspartate" evidence="7">
    <location>
        <begin position="202"/>
        <end position="205"/>
    </location>
</feature>
<dbReference type="EC" id="6.1.1.23" evidence="7"/>
<dbReference type="RefSeq" id="WP_190828794.1">
    <property type="nucleotide sequence ID" value="NZ_CAWPPI010000050.1"/>
</dbReference>
<dbReference type="InterPro" id="IPR047090">
    <property type="entry name" value="AspRS_core"/>
</dbReference>
<dbReference type="SUPFAM" id="SSF55681">
    <property type="entry name" value="Class II aaRS and biotin synthetases"/>
    <property type="match status" value="1"/>
</dbReference>
<feature type="binding site" evidence="7">
    <location>
        <position position="458"/>
    </location>
    <ligand>
        <name>L-aspartate</name>
        <dbReference type="ChEBI" id="CHEBI:29991"/>
    </ligand>
</feature>
<protein>
    <recommendedName>
        <fullName evidence="7">Aspartate--tRNA(Asp/Asn) ligase</fullName>
        <ecNumber evidence="7">6.1.1.23</ecNumber>
    </recommendedName>
    <alternativeName>
        <fullName evidence="7">Aspartyl-tRNA synthetase</fullName>
        <shortName evidence="7">AspRS</shortName>
    </alternativeName>
    <alternativeName>
        <fullName evidence="7">Non-discriminating aspartyl-tRNA synthetase</fullName>
        <shortName evidence="7">ND-AspRS</shortName>
    </alternativeName>
</protein>
<dbReference type="SUPFAM" id="SSF55261">
    <property type="entry name" value="GAD domain-like"/>
    <property type="match status" value="1"/>
</dbReference>
<comment type="subcellular location">
    <subcellularLocation>
        <location evidence="7">Cytoplasm</location>
    </subcellularLocation>
</comment>
<proteinExistence type="inferred from homology"/>